<protein>
    <submittedName>
        <fullName evidence="1">Uncharacterized protein</fullName>
    </submittedName>
</protein>
<dbReference type="AlphaFoldDB" id="C0PDY8"/>
<accession>C0PDY8</accession>
<name>C0PDY8_MAIZE</name>
<dbReference type="EMBL" id="BT066507">
    <property type="protein sequence ID" value="ACN33404.1"/>
    <property type="molecule type" value="mRNA"/>
</dbReference>
<reference evidence="1" key="1">
    <citation type="journal article" date="2009" name="PLoS Genet.">
        <title>Sequencing, mapping, and analysis of 27,455 maize full-length cDNAs.</title>
        <authorList>
            <person name="Soderlund C."/>
            <person name="Descour A."/>
            <person name="Kudrna D."/>
            <person name="Bomhoff M."/>
            <person name="Boyd L."/>
            <person name="Currie J."/>
            <person name="Angelova A."/>
            <person name="Collura K."/>
            <person name="Wissotski M."/>
            <person name="Ashley E."/>
            <person name="Morrow D."/>
            <person name="Fernandes J."/>
            <person name="Walbot V."/>
            <person name="Yu Y."/>
        </authorList>
    </citation>
    <scope>NUCLEOTIDE SEQUENCE</scope>
    <source>
        <strain evidence="1">B73</strain>
    </source>
</reference>
<evidence type="ECO:0000313" key="1">
    <source>
        <dbReference type="EMBL" id="ACN33404.1"/>
    </source>
</evidence>
<sequence length="72" mass="8115">MAIETLLDHDTLSVEELIRRLKAMKERYVSGGSGDRALAQLNLTKDELMARVMSWIQLSVVEARAAIIRRCA</sequence>
<organism evidence="1">
    <name type="scientific">Zea mays</name>
    <name type="common">Maize</name>
    <dbReference type="NCBI Taxonomy" id="4577"/>
    <lineage>
        <taxon>Eukaryota</taxon>
        <taxon>Viridiplantae</taxon>
        <taxon>Streptophyta</taxon>
        <taxon>Embryophyta</taxon>
        <taxon>Tracheophyta</taxon>
        <taxon>Spermatophyta</taxon>
        <taxon>Magnoliopsida</taxon>
        <taxon>Liliopsida</taxon>
        <taxon>Poales</taxon>
        <taxon>Poaceae</taxon>
        <taxon>PACMAD clade</taxon>
        <taxon>Panicoideae</taxon>
        <taxon>Andropogonodae</taxon>
        <taxon>Andropogoneae</taxon>
        <taxon>Tripsacinae</taxon>
        <taxon>Zea</taxon>
    </lineage>
</organism>
<proteinExistence type="evidence at transcript level"/>